<keyword evidence="2" id="KW-1185">Reference proteome</keyword>
<gene>
    <name evidence="1" type="primary">lvrD_2</name>
    <name evidence="1" type="ORF">Lery_1273</name>
</gene>
<proteinExistence type="predicted"/>
<dbReference type="RefSeq" id="WP_058526415.1">
    <property type="nucleotide sequence ID" value="NZ_CAAAHY010000039.1"/>
</dbReference>
<dbReference type="OrthoDB" id="5642727at2"/>
<dbReference type="STRING" id="448.Lery_1273"/>
<accession>A0A0W0TS16</accession>
<protein>
    <submittedName>
        <fullName evidence="1">LvrD</fullName>
    </submittedName>
</protein>
<name>A0A0W0TS16_LEGER</name>
<dbReference type="Proteomes" id="UP000054773">
    <property type="component" value="Unassembled WGS sequence"/>
</dbReference>
<evidence type="ECO:0000313" key="1">
    <source>
        <dbReference type="EMBL" id="KTC98219.1"/>
    </source>
</evidence>
<reference evidence="1 2" key="1">
    <citation type="submission" date="2015-11" db="EMBL/GenBank/DDBJ databases">
        <title>Genomic analysis of 38 Legionella species identifies large and diverse effector repertoires.</title>
        <authorList>
            <person name="Burstein D."/>
            <person name="Amaro F."/>
            <person name="Zusman T."/>
            <person name="Lifshitz Z."/>
            <person name="Cohen O."/>
            <person name="Gilbert J.A."/>
            <person name="Pupko T."/>
            <person name="Shuman H.A."/>
            <person name="Segal G."/>
        </authorList>
    </citation>
    <scope>NUCLEOTIDE SEQUENCE [LARGE SCALE GENOMIC DNA]</scope>
    <source>
        <strain evidence="1 2">SE-32A-C8</strain>
    </source>
</reference>
<organism evidence="1 2">
    <name type="scientific">Legionella erythra</name>
    <dbReference type="NCBI Taxonomy" id="448"/>
    <lineage>
        <taxon>Bacteria</taxon>
        <taxon>Pseudomonadati</taxon>
        <taxon>Pseudomonadota</taxon>
        <taxon>Gammaproteobacteria</taxon>
        <taxon>Legionellales</taxon>
        <taxon>Legionellaceae</taxon>
        <taxon>Legionella</taxon>
    </lineage>
</organism>
<dbReference type="EMBL" id="LNYA01000023">
    <property type="protein sequence ID" value="KTC98219.1"/>
    <property type="molecule type" value="Genomic_DNA"/>
</dbReference>
<comment type="caution">
    <text evidence="1">The sequence shown here is derived from an EMBL/GenBank/DDBJ whole genome shotgun (WGS) entry which is preliminary data.</text>
</comment>
<sequence length="118" mass="13185">MKQFAFLLCLVGFLTACHDNPLKRMPKHEQIKSLLTASRAAEKAMQVFHSPGGGFYLSCMGSNDQHALSCDTFFNEMLHAARQLPQLKGVTLMQLTDPTLFAEIAIDYQNVFFNSLEG</sequence>
<dbReference type="AlphaFoldDB" id="A0A0W0TS16"/>
<dbReference type="PROSITE" id="PS51257">
    <property type="entry name" value="PROKAR_LIPOPROTEIN"/>
    <property type="match status" value="1"/>
</dbReference>
<evidence type="ECO:0000313" key="2">
    <source>
        <dbReference type="Proteomes" id="UP000054773"/>
    </source>
</evidence>
<dbReference type="PATRIC" id="fig|448.7.peg.1331"/>